<dbReference type="GO" id="GO:0006260">
    <property type="term" value="P:DNA replication"/>
    <property type="evidence" value="ECO:0007669"/>
    <property type="project" value="InterPro"/>
</dbReference>
<dbReference type="AlphaFoldDB" id="Q1Q545"/>
<protein>
    <recommendedName>
        <fullName evidence="1">Bacteriophage lambda Replication protein O N-terminal domain-containing protein</fullName>
    </recommendedName>
</protein>
<dbReference type="EMBL" id="CT573071">
    <property type="protein sequence ID" value="CAJ75140.1"/>
    <property type="molecule type" value="Genomic_DNA"/>
</dbReference>
<gene>
    <name evidence="2" type="ORF">kuste4378</name>
</gene>
<organism evidence="2">
    <name type="scientific">Kuenenia stuttgartiensis</name>
    <dbReference type="NCBI Taxonomy" id="174633"/>
    <lineage>
        <taxon>Bacteria</taxon>
        <taxon>Pseudomonadati</taxon>
        <taxon>Planctomycetota</taxon>
        <taxon>Candidatus Brocadiia</taxon>
        <taxon>Candidatus Brocadiales</taxon>
        <taxon>Candidatus Brocadiaceae</taxon>
        <taxon>Candidatus Kuenenia</taxon>
    </lineage>
</organism>
<name>Q1Q545_KUEST</name>
<feature type="domain" description="Bacteriophage lambda Replication protein O N-terminal" evidence="1">
    <location>
        <begin position="9"/>
        <end position="101"/>
    </location>
</feature>
<dbReference type="InterPro" id="IPR036388">
    <property type="entry name" value="WH-like_DNA-bd_sf"/>
</dbReference>
<dbReference type="Gene3D" id="1.10.10.10">
    <property type="entry name" value="Winged helix-like DNA-binding domain superfamily/Winged helix DNA-binding domain"/>
    <property type="match status" value="1"/>
</dbReference>
<dbReference type="NCBIfam" id="TIGR01610">
    <property type="entry name" value="phage_O_Nterm"/>
    <property type="match status" value="1"/>
</dbReference>
<reference evidence="2" key="2">
    <citation type="submission" date="2006-01" db="EMBL/GenBank/DDBJ databases">
        <authorList>
            <person name="Genoscope"/>
        </authorList>
    </citation>
    <scope>NUCLEOTIDE SEQUENCE</scope>
</reference>
<proteinExistence type="predicted"/>
<dbReference type="InterPro" id="IPR006497">
    <property type="entry name" value="Phage_lambda_VrpO_N"/>
</dbReference>
<reference evidence="2" key="1">
    <citation type="journal article" date="2006" name="Nature">
        <title>Deciphering the evolution and metabolism of an anammox bacterium from a community genome.</title>
        <authorList>
            <person name="Strous M."/>
            <person name="Pelletier E."/>
            <person name="Mangenot S."/>
            <person name="Rattei T."/>
            <person name="Lehner A."/>
            <person name="Taylor M.W."/>
            <person name="Horn M."/>
            <person name="Daims H."/>
            <person name="Bartol-Mavel D."/>
            <person name="Wincker P."/>
            <person name="Barbe V."/>
            <person name="Fonknechten N."/>
            <person name="Vallenet D."/>
            <person name="Segurens B."/>
            <person name="Schenowitz-Truong C."/>
            <person name="Medigue C."/>
            <person name="Collingro A."/>
            <person name="Snel B."/>
            <person name="Dutilh B.E."/>
            <person name="OpDenCamp H.J.M."/>
            <person name="vanDerDrift C."/>
            <person name="Cirpus I."/>
            <person name="vanDePas-Schoonen K.T."/>
            <person name="Harhangi H.R."/>
            <person name="vanNiftrik L."/>
            <person name="Schmid M."/>
            <person name="Keltjens J."/>
            <person name="vanDeVossenberg J."/>
            <person name="Kartal B."/>
            <person name="Meier H."/>
            <person name="Frishman D."/>
            <person name="Huynen M.A."/>
            <person name="Mewes H."/>
            <person name="Weissenbach J."/>
            <person name="Jetten M.S.M."/>
            <person name="Wagner M."/>
            <person name="LePaslier D."/>
        </authorList>
    </citation>
    <scope>NUCLEOTIDE SEQUENCE</scope>
</reference>
<dbReference type="Pfam" id="PF04492">
    <property type="entry name" value="Phage_rep_O"/>
    <property type="match status" value="1"/>
</dbReference>
<evidence type="ECO:0000259" key="1">
    <source>
        <dbReference type="Pfam" id="PF04492"/>
    </source>
</evidence>
<evidence type="ECO:0000313" key="2">
    <source>
        <dbReference type="EMBL" id="CAJ75140.1"/>
    </source>
</evidence>
<dbReference type="RefSeq" id="WP_169704445.1">
    <property type="nucleotide sequence ID" value="NZ_OCTL01000150.1"/>
</dbReference>
<sequence length="262" mass="30151">MEQPSEAGGFIMVPNDFFDAIIRCRMAGASRQVFDAILRKTWGYQKRADWIALSQFCLMTGLSKAHVCRGLKQLIQMEFIVAKKGNENRPVYSIQADYSRWKPLPKKAILPKKEIPVAKNGNPGYPFWDTTINNNTTNNSTKEKKEAAIVFEYESSRFVNITEQHMERWSEAYPAVDVATELRQMQEWVDTNRKNRKSNWQRFIINWLKRSQDRARPVMSRGKGLNNGNGKSISGVKPPLACEASGSSKYEKYIYEIRDTNP</sequence>
<accession>Q1Q545</accession>